<keyword evidence="3" id="KW-1185">Reference proteome</keyword>
<keyword evidence="1" id="KW-0472">Membrane</keyword>
<accession>A0A927D1L3</accession>
<gene>
    <name evidence="2" type="ORF">H9Q16_05480</name>
</gene>
<evidence type="ECO:0000313" key="2">
    <source>
        <dbReference type="EMBL" id="MBD3663365.1"/>
    </source>
</evidence>
<evidence type="ECO:0000256" key="1">
    <source>
        <dbReference type="SAM" id="Phobius"/>
    </source>
</evidence>
<comment type="caution">
    <text evidence="2">The sequence shown here is derived from an EMBL/GenBank/DDBJ whole genome shotgun (WGS) entry which is preliminary data.</text>
</comment>
<dbReference type="Proteomes" id="UP000635142">
    <property type="component" value="Unassembled WGS sequence"/>
</dbReference>
<name>A0A927D1L3_9RHOB</name>
<organism evidence="2 3">
    <name type="scientific">Sulfitobacter aestuariivivens</name>
    <dbReference type="NCBI Taxonomy" id="2766981"/>
    <lineage>
        <taxon>Bacteria</taxon>
        <taxon>Pseudomonadati</taxon>
        <taxon>Pseudomonadota</taxon>
        <taxon>Alphaproteobacteria</taxon>
        <taxon>Rhodobacterales</taxon>
        <taxon>Roseobacteraceae</taxon>
        <taxon>Sulfitobacter</taxon>
    </lineage>
</organism>
<protein>
    <submittedName>
        <fullName evidence="2">Uncharacterized protein</fullName>
    </submittedName>
</protein>
<keyword evidence="1" id="KW-1133">Transmembrane helix</keyword>
<feature type="transmembrane region" description="Helical" evidence="1">
    <location>
        <begin position="28"/>
        <end position="49"/>
    </location>
</feature>
<reference evidence="2" key="1">
    <citation type="submission" date="2020-08" db="EMBL/GenBank/DDBJ databases">
        <title>Sulfitobacter aestuariivivens sp. nov., isolated from a tidal flat.</title>
        <authorList>
            <person name="Park S."/>
            <person name="Yoon J.-H."/>
        </authorList>
    </citation>
    <scope>NUCLEOTIDE SEQUENCE</scope>
    <source>
        <strain evidence="2">TSTF-M16</strain>
    </source>
</reference>
<dbReference type="AlphaFoldDB" id="A0A927D1L3"/>
<keyword evidence="1" id="KW-0812">Transmembrane</keyword>
<dbReference type="EMBL" id="JACTAG010000001">
    <property type="protein sequence ID" value="MBD3663365.1"/>
    <property type="molecule type" value="Genomic_DNA"/>
</dbReference>
<dbReference type="RefSeq" id="WP_191074334.1">
    <property type="nucleotide sequence ID" value="NZ_JACTAG010000001.1"/>
</dbReference>
<evidence type="ECO:0000313" key="3">
    <source>
        <dbReference type="Proteomes" id="UP000635142"/>
    </source>
</evidence>
<sequence length="51" mass="5400">MPFLNLLVIWLAVLMAAAATVWLFTLGGPGLMVAAIPALLIAAVAIRVLRR</sequence>
<proteinExistence type="predicted"/>